<organism evidence="9 10">
    <name type="scientific">Pseudothermotoga hypogea DSM 11164 = NBRC 106472</name>
    <dbReference type="NCBI Taxonomy" id="1123384"/>
    <lineage>
        <taxon>Bacteria</taxon>
        <taxon>Thermotogati</taxon>
        <taxon>Thermotogota</taxon>
        <taxon>Thermotogae</taxon>
        <taxon>Thermotogales</taxon>
        <taxon>Thermotogaceae</taxon>
        <taxon>Pseudothermotoga</taxon>
    </lineage>
</organism>
<proteinExistence type="inferred from homology"/>
<evidence type="ECO:0000256" key="3">
    <source>
        <dbReference type="ARBA" id="ARBA00022692"/>
    </source>
</evidence>
<comment type="function">
    <text evidence="6">HflC and HflK could regulate a protease.</text>
</comment>
<keyword evidence="4 7" id="KW-1133">Transmembrane helix</keyword>
<dbReference type="AlphaFoldDB" id="A0A0X1KR99"/>
<evidence type="ECO:0000256" key="1">
    <source>
        <dbReference type="ARBA" id="ARBA00004370"/>
    </source>
</evidence>
<dbReference type="InterPro" id="IPR010200">
    <property type="entry name" value="HflC"/>
</dbReference>
<evidence type="ECO:0000313" key="9">
    <source>
        <dbReference type="EMBL" id="AJC73837.1"/>
    </source>
</evidence>
<dbReference type="SUPFAM" id="SSF117892">
    <property type="entry name" value="Band 7/SPFH domain"/>
    <property type="match status" value="1"/>
</dbReference>
<evidence type="ECO:0000256" key="5">
    <source>
        <dbReference type="ARBA" id="ARBA00023136"/>
    </source>
</evidence>
<keyword evidence="5 7" id="KW-0472">Membrane</keyword>
<dbReference type="STRING" id="1123384.AJ81_06100"/>
<comment type="similarity">
    <text evidence="2 6">Belongs to the band 7/mec-2 family. HflC subfamily.</text>
</comment>
<dbReference type="KEGG" id="phy:AJ81_06100"/>
<dbReference type="PIRSF" id="PIRSF005651">
    <property type="entry name" value="HflC"/>
    <property type="match status" value="1"/>
</dbReference>
<dbReference type="Gene3D" id="3.30.479.30">
    <property type="entry name" value="Band 7 domain"/>
    <property type="match status" value="1"/>
</dbReference>
<dbReference type="Proteomes" id="UP000077469">
    <property type="component" value="Chromosome"/>
</dbReference>
<feature type="domain" description="Band 7" evidence="8">
    <location>
        <begin position="23"/>
        <end position="184"/>
    </location>
</feature>
<dbReference type="GO" id="GO:0016020">
    <property type="term" value="C:membrane"/>
    <property type="evidence" value="ECO:0007669"/>
    <property type="project" value="UniProtKB-SubCell"/>
</dbReference>
<dbReference type="InterPro" id="IPR036013">
    <property type="entry name" value="Band_7/SPFH_dom_sf"/>
</dbReference>
<gene>
    <name evidence="9" type="ORF">AJ81_06100</name>
</gene>
<dbReference type="CDD" id="cd03405">
    <property type="entry name" value="SPFH_HflC"/>
    <property type="match status" value="1"/>
</dbReference>
<dbReference type="SMART" id="SM00244">
    <property type="entry name" value="PHB"/>
    <property type="match status" value="1"/>
</dbReference>
<evidence type="ECO:0000313" key="10">
    <source>
        <dbReference type="Proteomes" id="UP000077469"/>
    </source>
</evidence>
<dbReference type="PRINTS" id="PR00721">
    <property type="entry name" value="STOMATIN"/>
</dbReference>
<feature type="transmembrane region" description="Helical" evidence="7">
    <location>
        <begin position="6"/>
        <end position="28"/>
    </location>
</feature>
<evidence type="ECO:0000259" key="8">
    <source>
        <dbReference type="SMART" id="SM00244"/>
    </source>
</evidence>
<reference evidence="9 10" key="1">
    <citation type="submission" date="2014-01" db="EMBL/GenBank/DDBJ databases">
        <title>Genome sequencing of Thermotog hypogea.</title>
        <authorList>
            <person name="Zhang X."/>
            <person name="Alvare G."/>
            <person name="Fristensky B."/>
            <person name="Chen L."/>
            <person name="Suen T."/>
            <person name="Chen Q."/>
            <person name="Ma K."/>
        </authorList>
    </citation>
    <scope>NUCLEOTIDE SEQUENCE [LARGE SCALE GENOMIC DNA]</scope>
    <source>
        <strain evidence="9 10">DSM 11164</strain>
    </source>
</reference>
<evidence type="ECO:0000256" key="7">
    <source>
        <dbReference type="SAM" id="Phobius"/>
    </source>
</evidence>
<dbReference type="InterPro" id="IPR001972">
    <property type="entry name" value="Stomatin_HflK_fam"/>
</dbReference>
<name>A0A0X1KR99_9THEM</name>
<keyword evidence="10" id="KW-1185">Reference proteome</keyword>
<dbReference type="InterPro" id="IPR001107">
    <property type="entry name" value="Band_7"/>
</dbReference>
<evidence type="ECO:0000256" key="6">
    <source>
        <dbReference type="PIRNR" id="PIRNR005651"/>
    </source>
</evidence>
<sequence>MMKLTIIVTVAIVSILAIVLVALSLFIVDQTQYAIVLRFGEIRKVISEPGLYVRTPFVDNVVRLSKRYYIYDIPVEKIITLDKKTMLVDSYAIWRIDDPKKFLESVRTVSLALSRIDDVVYSGLRNTLAKLEFDDIVTGERQYLVDITDFAKKNLADFGIEIRDVRIKHTDLPTENQNAVFERMKSERQSIAALIRAEGQKEAQKIRSEADKQATIIRAQAMSEAERIKGSGEASATRIYAEAFSKDYEFYKLLRTLESYKTIIPNSVVIVGEDLSILQQMK</sequence>
<evidence type="ECO:0000256" key="4">
    <source>
        <dbReference type="ARBA" id="ARBA00022989"/>
    </source>
</evidence>
<protein>
    <recommendedName>
        <fullName evidence="6">Protein HflC</fullName>
    </recommendedName>
</protein>
<comment type="subcellular location">
    <subcellularLocation>
        <location evidence="1">Membrane</location>
    </subcellularLocation>
</comment>
<dbReference type="PATRIC" id="fig|1123384.7.peg.1222"/>
<dbReference type="PANTHER" id="PTHR42911:SF1">
    <property type="entry name" value="MODULATOR OF FTSH PROTEASE HFLC"/>
    <property type="match status" value="1"/>
</dbReference>
<dbReference type="PaxDb" id="1123384-AJ81_06100"/>
<evidence type="ECO:0000256" key="2">
    <source>
        <dbReference type="ARBA" id="ARBA00007862"/>
    </source>
</evidence>
<accession>A0A0X1KR99</accession>
<dbReference type="PANTHER" id="PTHR42911">
    <property type="entry name" value="MODULATOR OF FTSH PROTEASE HFLC"/>
    <property type="match status" value="1"/>
</dbReference>
<dbReference type="OrthoDB" id="9809197at2"/>
<dbReference type="Pfam" id="PF01145">
    <property type="entry name" value="Band_7"/>
    <property type="match status" value="1"/>
</dbReference>
<keyword evidence="3 7" id="KW-0812">Transmembrane</keyword>
<dbReference type="EMBL" id="CP007141">
    <property type="protein sequence ID" value="AJC73837.1"/>
    <property type="molecule type" value="Genomic_DNA"/>
</dbReference>